<evidence type="ECO:0000256" key="5">
    <source>
        <dbReference type="ARBA" id="ARBA00023004"/>
    </source>
</evidence>
<feature type="transmembrane region" description="Helical" evidence="7">
    <location>
        <begin position="93"/>
        <end position="113"/>
    </location>
</feature>
<sequence length="467" mass="53483">MVKQYSPITESIPVIHIPTAPQSTPAQRNTKLHFRSQSGRFNRWRRGLNTLLIGLFFLLPLINYQGRQAIWFDLANQQFYLFGASLWPQDFTLLAWVFIAAAFALFFVTLFWGRVWCGFLCPQTAWTFMFVWVEEKFEGSRNQRIALDKAPMSLGKAGKRAGKHSVWLLLSLLTGCGFVAYFVPARELYTAIFSFSAAFWDTAWVWFFALCTYLNAGWMREMMCLHCCPYARFQSAMFDDFTQTVTYDAARGEARGPRKRKQATELGDCVDSNLCVEVCPTGIDIRNGLQYECINCGACVDACNQTMDKFGYRPNLISYTSDTALKGRSQPLWQRKRFLGYGLALLVVLAMLVLDLQTRELIDLNVIRDRQSLYRVMDDDSVENSYLLKIRNKTQQDRHYSIAAEANLPLTLSQQEVFIAAGEQLELPLTVRVKPPIQQPSYQLRFVVTDSLDTHQTVGQTSVFFSH</sequence>
<organism evidence="11 12">
    <name type="scientific">Shewanella cyperi</name>
    <dbReference type="NCBI Taxonomy" id="2814292"/>
    <lineage>
        <taxon>Bacteria</taxon>
        <taxon>Pseudomonadati</taxon>
        <taxon>Pseudomonadota</taxon>
        <taxon>Gammaproteobacteria</taxon>
        <taxon>Alteromonadales</taxon>
        <taxon>Shewanellaceae</taxon>
        <taxon>Shewanella</taxon>
    </lineage>
</organism>
<dbReference type="RefSeq" id="WP_207325477.1">
    <property type="nucleotide sequence ID" value="NZ_CP071504.1"/>
</dbReference>
<keyword evidence="7" id="KW-0472">Membrane</keyword>
<dbReference type="NCBIfam" id="TIGR02745">
    <property type="entry name" value="ccoG_rdxA_fixG"/>
    <property type="match status" value="1"/>
</dbReference>
<evidence type="ECO:0000313" key="12">
    <source>
        <dbReference type="Proteomes" id="UP000663281"/>
    </source>
</evidence>
<feature type="domain" description="FixG C-terminal immunoglobulin-like" evidence="8">
    <location>
        <begin position="353"/>
        <end position="466"/>
    </location>
</feature>
<protein>
    <submittedName>
        <fullName evidence="11">Cytochrome c oxidase accessory protein CcoG</fullName>
    </submittedName>
</protein>
<keyword evidence="3" id="KW-0479">Metal-binding</keyword>
<dbReference type="AlphaFoldDB" id="A0A975ALR6"/>
<evidence type="ECO:0000256" key="6">
    <source>
        <dbReference type="ARBA" id="ARBA00023014"/>
    </source>
</evidence>
<feature type="transmembrane region" description="Helical" evidence="7">
    <location>
        <begin position="47"/>
        <end position="64"/>
    </location>
</feature>
<evidence type="ECO:0000256" key="1">
    <source>
        <dbReference type="ARBA" id="ARBA00022448"/>
    </source>
</evidence>
<evidence type="ECO:0000256" key="7">
    <source>
        <dbReference type="SAM" id="Phobius"/>
    </source>
</evidence>
<keyword evidence="4" id="KW-0249">Electron transport</keyword>
<proteinExistence type="predicted"/>
<evidence type="ECO:0000259" key="10">
    <source>
        <dbReference type="Pfam" id="PF13746"/>
    </source>
</evidence>
<keyword evidence="12" id="KW-1185">Reference proteome</keyword>
<dbReference type="GO" id="GO:0005886">
    <property type="term" value="C:plasma membrane"/>
    <property type="evidence" value="ECO:0007669"/>
    <property type="project" value="TreeGrafter"/>
</dbReference>
<dbReference type="Pfam" id="PF11614">
    <property type="entry name" value="FixG_C"/>
    <property type="match status" value="1"/>
</dbReference>
<keyword evidence="7" id="KW-0812">Transmembrane</keyword>
<evidence type="ECO:0000256" key="4">
    <source>
        <dbReference type="ARBA" id="ARBA00022982"/>
    </source>
</evidence>
<gene>
    <name evidence="11" type="primary">ccoG</name>
    <name evidence="11" type="ORF">JYB88_03165</name>
</gene>
<dbReference type="Gene3D" id="2.60.40.10">
    <property type="entry name" value="Immunoglobulins"/>
    <property type="match status" value="1"/>
</dbReference>
<feature type="transmembrane region" description="Helical" evidence="7">
    <location>
        <begin position="338"/>
        <end position="356"/>
    </location>
</feature>
<feature type="transmembrane region" description="Helical" evidence="7">
    <location>
        <begin position="189"/>
        <end position="214"/>
    </location>
</feature>
<dbReference type="PANTHER" id="PTHR30176:SF3">
    <property type="entry name" value="FERREDOXIN-TYPE PROTEIN NAPH"/>
    <property type="match status" value="1"/>
</dbReference>
<evidence type="ECO:0000256" key="3">
    <source>
        <dbReference type="ARBA" id="ARBA00022723"/>
    </source>
</evidence>
<feature type="domain" description="4Fe-4S ferredoxin-type" evidence="9">
    <location>
        <begin position="94"/>
        <end position="125"/>
    </location>
</feature>
<keyword evidence="1" id="KW-0813">Transport</keyword>
<dbReference type="EMBL" id="CP071504">
    <property type="protein sequence ID" value="QSX30677.1"/>
    <property type="molecule type" value="Genomic_DNA"/>
</dbReference>
<dbReference type="InterPro" id="IPR014116">
    <property type="entry name" value="Cyt_c_oxidase_cbb3_FixG"/>
</dbReference>
<keyword evidence="6" id="KW-0411">Iron-sulfur</keyword>
<dbReference type="KEGG" id="scyp:JYB88_03165"/>
<dbReference type="InterPro" id="IPR032879">
    <property type="entry name" value="FixG_C"/>
</dbReference>
<feature type="transmembrane region" description="Helical" evidence="7">
    <location>
        <begin position="166"/>
        <end position="183"/>
    </location>
</feature>
<keyword evidence="7" id="KW-1133">Transmembrane helix</keyword>
<dbReference type="PANTHER" id="PTHR30176">
    <property type="entry name" value="FERREDOXIN-TYPE PROTEIN NAPH"/>
    <property type="match status" value="1"/>
</dbReference>
<dbReference type="GO" id="GO:0046872">
    <property type="term" value="F:metal ion binding"/>
    <property type="evidence" value="ECO:0007669"/>
    <property type="project" value="UniProtKB-KW"/>
</dbReference>
<keyword evidence="5" id="KW-0408">Iron</keyword>
<dbReference type="InterPro" id="IPR017896">
    <property type="entry name" value="4Fe4S_Fe-S-bd"/>
</dbReference>
<evidence type="ECO:0000259" key="8">
    <source>
        <dbReference type="Pfam" id="PF11614"/>
    </source>
</evidence>
<dbReference type="Pfam" id="PF12801">
    <property type="entry name" value="Fer4_5"/>
    <property type="match status" value="1"/>
</dbReference>
<dbReference type="InterPro" id="IPR051684">
    <property type="entry name" value="Electron_Trans/Redox"/>
</dbReference>
<keyword evidence="2" id="KW-0004">4Fe-4S</keyword>
<dbReference type="InterPro" id="IPR013783">
    <property type="entry name" value="Ig-like_fold"/>
</dbReference>
<accession>A0A975ALR6</accession>
<evidence type="ECO:0000313" key="11">
    <source>
        <dbReference type="EMBL" id="QSX30677.1"/>
    </source>
</evidence>
<dbReference type="Pfam" id="PF13746">
    <property type="entry name" value="Fer4_18"/>
    <property type="match status" value="1"/>
</dbReference>
<dbReference type="Proteomes" id="UP000663281">
    <property type="component" value="Chromosome"/>
</dbReference>
<evidence type="ECO:0000259" key="9">
    <source>
        <dbReference type="Pfam" id="PF12801"/>
    </source>
</evidence>
<dbReference type="GO" id="GO:0051539">
    <property type="term" value="F:4 iron, 4 sulfur cluster binding"/>
    <property type="evidence" value="ECO:0007669"/>
    <property type="project" value="UniProtKB-KW"/>
</dbReference>
<reference evidence="11 12" key="1">
    <citation type="submission" date="2021-03" db="EMBL/GenBank/DDBJ databases">
        <title>Novel species identification of genus Shewanella.</title>
        <authorList>
            <person name="Liu G."/>
            <person name="Zhang Q."/>
        </authorList>
    </citation>
    <scope>NUCLEOTIDE SEQUENCE [LARGE SCALE GENOMIC DNA]</scope>
    <source>
        <strain evidence="11 12">FJAT-53726</strain>
    </source>
</reference>
<evidence type="ECO:0000256" key="2">
    <source>
        <dbReference type="ARBA" id="ARBA00022485"/>
    </source>
</evidence>
<feature type="domain" description="4Fe-4S ferredoxin-type" evidence="10">
    <location>
        <begin position="219"/>
        <end position="321"/>
    </location>
</feature>
<dbReference type="SUPFAM" id="SSF54862">
    <property type="entry name" value="4Fe-4S ferredoxins"/>
    <property type="match status" value="1"/>
</dbReference>
<name>A0A975ALR6_9GAMM</name>